<feature type="region of interest" description="Disordered" evidence="1">
    <location>
        <begin position="265"/>
        <end position="288"/>
    </location>
</feature>
<dbReference type="InterPro" id="IPR013320">
    <property type="entry name" value="ConA-like_dom_sf"/>
</dbReference>
<dbReference type="Gene3D" id="2.60.120.200">
    <property type="match status" value="1"/>
</dbReference>
<accession>A0A0F9JPK6</accession>
<sequence length="288" mass="31210">MKTSATICAAVMMFAFLGISSISVGDENEMIGQWLFEEGPSGTTFWDTSGKGNHGALSGDFAWSSDAPPGESWSLYSTSANFEAIVQDDDVLDITDDFTIEATLKLAAFGIGGDLEVISKHHDHGDFDGSWNMYVGRDASDHVLIQMGAYGNWTLAWSDAVFISPNSWFHIAVTYDDSENEAIFYINEDKAALYSTADGIRTVDWQINNTPEPLTFGYEPNPGEDHVGIGDDRIGSVTMYNYVVPGAATGPIPLPVDVKPASWPNRLNPKSRGDLPTAVLGSETFDVT</sequence>
<reference evidence="2" key="1">
    <citation type="journal article" date="2015" name="Nature">
        <title>Complex archaea that bridge the gap between prokaryotes and eukaryotes.</title>
        <authorList>
            <person name="Spang A."/>
            <person name="Saw J.H."/>
            <person name="Jorgensen S.L."/>
            <person name="Zaremba-Niedzwiedzka K."/>
            <person name="Martijn J."/>
            <person name="Lind A.E."/>
            <person name="van Eijk R."/>
            <person name="Schleper C."/>
            <person name="Guy L."/>
            <person name="Ettema T.J."/>
        </authorList>
    </citation>
    <scope>NUCLEOTIDE SEQUENCE</scope>
</reference>
<protein>
    <recommendedName>
        <fullName evidence="3">LamG-like jellyroll fold domain-containing protein</fullName>
    </recommendedName>
</protein>
<proteinExistence type="predicted"/>
<evidence type="ECO:0008006" key="3">
    <source>
        <dbReference type="Google" id="ProtNLM"/>
    </source>
</evidence>
<name>A0A0F9JPK6_9ZZZZ</name>
<comment type="caution">
    <text evidence="2">The sequence shown here is derived from an EMBL/GenBank/DDBJ whole genome shotgun (WGS) entry which is preliminary data.</text>
</comment>
<feature type="non-terminal residue" evidence="2">
    <location>
        <position position="288"/>
    </location>
</feature>
<organism evidence="2">
    <name type="scientific">marine sediment metagenome</name>
    <dbReference type="NCBI Taxonomy" id="412755"/>
    <lineage>
        <taxon>unclassified sequences</taxon>
        <taxon>metagenomes</taxon>
        <taxon>ecological metagenomes</taxon>
    </lineage>
</organism>
<dbReference type="Pfam" id="PF13385">
    <property type="entry name" value="Laminin_G_3"/>
    <property type="match status" value="1"/>
</dbReference>
<evidence type="ECO:0000256" key="1">
    <source>
        <dbReference type="SAM" id="MobiDB-lite"/>
    </source>
</evidence>
<dbReference type="SUPFAM" id="SSF49899">
    <property type="entry name" value="Concanavalin A-like lectins/glucanases"/>
    <property type="match status" value="1"/>
</dbReference>
<dbReference type="AlphaFoldDB" id="A0A0F9JPK6"/>
<gene>
    <name evidence="2" type="ORF">LCGC14_1732450</name>
</gene>
<dbReference type="EMBL" id="LAZR01015736">
    <property type="protein sequence ID" value="KKM07586.1"/>
    <property type="molecule type" value="Genomic_DNA"/>
</dbReference>
<evidence type="ECO:0000313" key="2">
    <source>
        <dbReference type="EMBL" id="KKM07586.1"/>
    </source>
</evidence>